<evidence type="ECO:0000313" key="3">
    <source>
        <dbReference type="EMBL" id="MET3633532.1"/>
    </source>
</evidence>
<dbReference type="EMBL" id="JBEPLN010000002">
    <property type="protein sequence ID" value="MET3633532.1"/>
    <property type="molecule type" value="Genomic_DNA"/>
</dbReference>
<keyword evidence="4" id="KW-1185">Reference proteome</keyword>
<gene>
    <name evidence="3" type="ORF">ABID28_000162</name>
</gene>
<protein>
    <submittedName>
        <fullName evidence="3">DUF4097 and DUF4098 domain-containing protein YvlB</fullName>
    </submittedName>
</protein>
<dbReference type="RefSeq" id="WP_354367175.1">
    <property type="nucleotide sequence ID" value="NZ_JBEPLN010000002.1"/>
</dbReference>
<evidence type="ECO:0000259" key="2">
    <source>
        <dbReference type="Pfam" id="PF13349"/>
    </source>
</evidence>
<dbReference type="InterPro" id="IPR025164">
    <property type="entry name" value="Toastrack_DUF4097"/>
</dbReference>
<organism evidence="3 4">
    <name type="scientific">Streptococcus porcorum</name>
    <dbReference type="NCBI Taxonomy" id="701526"/>
    <lineage>
        <taxon>Bacteria</taxon>
        <taxon>Bacillati</taxon>
        <taxon>Bacillota</taxon>
        <taxon>Bacilli</taxon>
        <taxon>Lactobacillales</taxon>
        <taxon>Streptococcaceae</taxon>
        <taxon>Streptococcus</taxon>
    </lineage>
</organism>
<accession>A0ABV2JCP0</accession>
<name>A0ABV2JCP0_9STRE</name>
<feature type="region of interest" description="Disordered" evidence="1">
    <location>
        <begin position="281"/>
        <end position="309"/>
    </location>
</feature>
<evidence type="ECO:0000313" key="4">
    <source>
        <dbReference type="Proteomes" id="UP001549037"/>
    </source>
</evidence>
<feature type="domain" description="DUF4097" evidence="2">
    <location>
        <begin position="51"/>
        <end position="300"/>
    </location>
</feature>
<reference evidence="3 4" key="1">
    <citation type="submission" date="2024-06" db="EMBL/GenBank/DDBJ databases">
        <title>Genomic Encyclopedia of Type Strains, Phase IV (KMG-IV): sequencing the most valuable type-strain genomes for metagenomic binning, comparative biology and taxonomic classification.</title>
        <authorList>
            <person name="Goeker M."/>
        </authorList>
    </citation>
    <scope>NUCLEOTIDE SEQUENCE [LARGE SCALE GENOMIC DNA]</scope>
    <source>
        <strain evidence="3 4">DSM 28302</strain>
    </source>
</reference>
<evidence type="ECO:0000256" key="1">
    <source>
        <dbReference type="SAM" id="MobiDB-lite"/>
    </source>
</evidence>
<proteinExistence type="predicted"/>
<comment type="caution">
    <text evidence="3">The sequence shown here is derived from an EMBL/GenBank/DDBJ whole genome shotgun (WGS) entry which is preliminary data.</text>
</comment>
<dbReference type="Proteomes" id="UP001549037">
    <property type="component" value="Unassembled WGS sequence"/>
</dbReference>
<sequence length="309" mass="34165">MKLKKLWITALLLCLSGAVLTTIGLSGGALKELEKTYITTKRQDITLEEFKQLDIQLKNQGLWIVPSDDDQVHLEYYQDTKQSQKPIQYQLTNGKLTLTDTLTEFSGIHVANLKDWVRSLSNPYQNQPYTIMLSIPKSMTLDTIKAQSQTGEISIDQVNVKNLTITSQDGSVILGAIQPETTQIKTQTGAISLSKTKLTQPILESIDGEISDYGSHFTQAQFKTQTAEIYLDQSLFKGQTTIASTDGNITLQLPENQESQTHISATSTDFGQVSIPKSYANNTNSSTTLDLKTDTGDISVNPSYSENDE</sequence>
<dbReference type="Pfam" id="PF13349">
    <property type="entry name" value="DUF4097"/>
    <property type="match status" value="1"/>
</dbReference>